<feature type="domain" description="Iron hydrogenase small subunit" evidence="2">
    <location>
        <begin position="111"/>
        <end position="167"/>
    </location>
</feature>
<dbReference type="InterPro" id="IPR009016">
    <property type="entry name" value="Fe_hydrogenase"/>
</dbReference>
<evidence type="ECO:0000313" key="3">
    <source>
        <dbReference type="Proteomes" id="UP000504612"/>
    </source>
</evidence>
<dbReference type="PANTHER" id="PTHR11615">
    <property type="entry name" value="NITRATE, FORMATE, IRON DEHYDROGENASE"/>
    <property type="match status" value="1"/>
</dbReference>
<gene>
    <name evidence="4" type="primary">LOC113432122</name>
</gene>
<name>A0A6J1W477_9SAUR</name>
<dbReference type="SUPFAM" id="SSF53920">
    <property type="entry name" value="Fe-only hydrogenase"/>
    <property type="match status" value="1"/>
</dbReference>
<dbReference type="Proteomes" id="UP000504612">
    <property type="component" value="Unplaced"/>
</dbReference>
<keyword evidence="3" id="KW-1185">Reference proteome</keyword>
<dbReference type="SMART" id="SM00902">
    <property type="entry name" value="Fe_hyd_SSU"/>
    <property type="match status" value="1"/>
</dbReference>
<evidence type="ECO:0000313" key="4">
    <source>
        <dbReference type="RefSeq" id="XP_026550111.1"/>
    </source>
</evidence>
<dbReference type="AlphaFoldDB" id="A0A6J1W477"/>
<proteinExistence type="inferred from homology"/>
<dbReference type="Pfam" id="PF02256">
    <property type="entry name" value="Fe_hyd_SSU"/>
    <property type="match status" value="1"/>
</dbReference>
<dbReference type="Gene3D" id="3.40.950.10">
    <property type="entry name" value="Fe-only Hydrogenase (Larger Subunit), Chain L, domain 3"/>
    <property type="match status" value="1"/>
</dbReference>
<dbReference type="InterPro" id="IPR003149">
    <property type="entry name" value="Fe_hydrogenase_ssu"/>
</dbReference>
<dbReference type="GeneID" id="113432122"/>
<dbReference type="InterPro" id="IPR004108">
    <property type="entry name" value="Fe_hydrogenase_lsu_C"/>
</dbReference>
<dbReference type="InterPro" id="IPR050340">
    <property type="entry name" value="Cytosolic_Fe-S_CAF"/>
</dbReference>
<organism evidence="3 4">
    <name type="scientific">Notechis scutatus</name>
    <name type="common">mainland tiger snake</name>
    <dbReference type="NCBI Taxonomy" id="8663"/>
    <lineage>
        <taxon>Eukaryota</taxon>
        <taxon>Metazoa</taxon>
        <taxon>Chordata</taxon>
        <taxon>Craniata</taxon>
        <taxon>Vertebrata</taxon>
        <taxon>Euteleostomi</taxon>
        <taxon>Lepidosauria</taxon>
        <taxon>Squamata</taxon>
        <taxon>Bifurcata</taxon>
        <taxon>Unidentata</taxon>
        <taxon>Episquamata</taxon>
        <taxon>Toxicofera</taxon>
        <taxon>Serpentes</taxon>
        <taxon>Colubroidea</taxon>
        <taxon>Elapidae</taxon>
        <taxon>Hydrophiinae</taxon>
        <taxon>Notechis</taxon>
    </lineage>
</organism>
<protein>
    <submittedName>
        <fullName evidence="4">Cytosolic Fe-S cluster assembly factor narfl-like</fullName>
    </submittedName>
</protein>
<evidence type="ECO:0000256" key="1">
    <source>
        <dbReference type="ARBA" id="ARBA00006596"/>
    </source>
</evidence>
<dbReference type="RefSeq" id="XP_026550111.1">
    <property type="nucleotide sequence ID" value="XM_026694326.1"/>
</dbReference>
<dbReference type="Pfam" id="PF02906">
    <property type="entry name" value="Fe_hyd_lg_C"/>
    <property type="match status" value="1"/>
</dbReference>
<comment type="similarity">
    <text evidence="1">Belongs to the NARF family.</text>
</comment>
<evidence type="ECO:0000259" key="2">
    <source>
        <dbReference type="SMART" id="SM00902"/>
    </source>
</evidence>
<dbReference type="KEGG" id="nss:113432122"/>
<accession>A0A6J1W477</accession>
<sequence>MTEDTFLISPRSVMLPKPNLRFSPHEPGGKALAVNPLCSLIFILFRNKDFQEVTLEKDGQTLLHFALAYGFRNIQNFVQKLKRGKLPYHYVEVMACPSGCLNGGGQIRAEGESSKDLLHRVEGLYETAQPEDPETNETISDLYDQWLGGPTSQQAQSRLHTQYHAVEKASTGFNIKW</sequence>
<reference evidence="4" key="1">
    <citation type="submission" date="2025-08" db="UniProtKB">
        <authorList>
            <consortium name="RefSeq"/>
        </authorList>
    </citation>
    <scope>IDENTIFICATION</scope>
</reference>